<dbReference type="GO" id="GO:0016987">
    <property type="term" value="F:sigma factor activity"/>
    <property type="evidence" value="ECO:0007669"/>
    <property type="project" value="InterPro"/>
</dbReference>
<dbReference type="SUPFAM" id="SSF88659">
    <property type="entry name" value="Sigma3 and sigma4 domains of RNA polymerase sigma factors"/>
    <property type="match status" value="1"/>
</dbReference>
<gene>
    <name evidence="2" type="ORF">SAMN05421818_13130</name>
</gene>
<accession>A0A1G8GRV5</accession>
<dbReference type="GO" id="GO:0006352">
    <property type="term" value="P:DNA-templated transcription initiation"/>
    <property type="evidence" value="ECO:0007669"/>
    <property type="project" value="InterPro"/>
</dbReference>
<dbReference type="InterPro" id="IPR036388">
    <property type="entry name" value="WH-like_DNA-bd_sf"/>
</dbReference>
<dbReference type="Proteomes" id="UP000243588">
    <property type="component" value="Unassembled WGS sequence"/>
</dbReference>
<dbReference type="RefSeq" id="WP_090410376.1">
    <property type="nucleotide sequence ID" value="NZ_FNDQ01000031.1"/>
</dbReference>
<feature type="domain" description="RNA polymerase sigma factor 70 region 4 type 2" evidence="1">
    <location>
        <begin position="54"/>
        <end position="91"/>
    </location>
</feature>
<dbReference type="Pfam" id="PF08281">
    <property type="entry name" value="Sigma70_r4_2"/>
    <property type="match status" value="1"/>
</dbReference>
<keyword evidence="3" id="KW-1185">Reference proteome</keyword>
<dbReference type="InterPro" id="IPR013324">
    <property type="entry name" value="RNA_pol_sigma_r3/r4-like"/>
</dbReference>
<protein>
    <submittedName>
        <fullName evidence="2">RNA polymerase sigma-70 factor, ECF subfamily</fullName>
    </submittedName>
</protein>
<dbReference type="GO" id="GO:0003677">
    <property type="term" value="F:DNA binding"/>
    <property type="evidence" value="ECO:0007669"/>
    <property type="project" value="InterPro"/>
</dbReference>
<evidence type="ECO:0000313" key="2">
    <source>
        <dbReference type="EMBL" id="SDH97106.1"/>
    </source>
</evidence>
<proteinExistence type="predicted"/>
<evidence type="ECO:0000313" key="3">
    <source>
        <dbReference type="Proteomes" id="UP000243588"/>
    </source>
</evidence>
<reference evidence="3" key="1">
    <citation type="submission" date="2016-10" db="EMBL/GenBank/DDBJ databases">
        <authorList>
            <person name="Varghese N."/>
            <person name="Submissions S."/>
        </authorList>
    </citation>
    <scope>NUCLEOTIDE SEQUENCE [LARGE SCALE GENOMIC DNA]</scope>
    <source>
        <strain evidence="3">DSM 23313</strain>
    </source>
</reference>
<dbReference type="InterPro" id="IPR013249">
    <property type="entry name" value="RNA_pol_sigma70_r4_t2"/>
</dbReference>
<dbReference type="STRING" id="702745.SAMN05421818_13130"/>
<name>A0A1G8GRV5_9FLAO</name>
<dbReference type="Gene3D" id="1.10.10.10">
    <property type="entry name" value="Winged helix-like DNA-binding domain superfamily/Winged helix DNA-binding domain"/>
    <property type="match status" value="1"/>
</dbReference>
<dbReference type="AlphaFoldDB" id="A0A1G8GRV5"/>
<organism evidence="2 3">
    <name type="scientific">Myroides phaeus</name>
    <dbReference type="NCBI Taxonomy" id="702745"/>
    <lineage>
        <taxon>Bacteria</taxon>
        <taxon>Pseudomonadati</taxon>
        <taxon>Bacteroidota</taxon>
        <taxon>Flavobacteriia</taxon>
        <taxon>Flavobacteriales</taxon>
        <taxon>Flavobacteriaceae</taxon>
        <taxon>Myroides</taxon>
    </lineage>
</organism>
<dbReference type="EMBL" id="FNDQ01000031">
    <property type="protein sequence ID" value="SDH97106.1"/>
    <property type="molecule type" value="Genomic_DNA"/>
</dbReference>
<sequence>MPQKVSNFLGHVYMLAIDAFSSNETTRDECTQDNINTEVDFLYIAIHCLSKLDKALVFFYLEGMTHREIGLNLGITEGNARVKLNRAKSKLQEIIKKQGYEF</sequence>
<evidence type="ECO:0000259" key="1">
    <source>
        <dbReference type="Pfam" id="PF08281"/>
    </source>
</evidence>